<name>A0ABV9HBB2_9MICO</name>
<evidence type="ECO:0000256" key="1">
    <source>
        <dbReference type="ARBA" id="ARBA00022630"/>
    </source>
</evidence>
<keyword evidence="3" id="KW-0560">Oxidoreductase</keyword>
<dbReference type="Gene3D" id="3.20.20.30">
    <property type="entry name" value="Luciferase-like domain"/>
    <property type="match status" value="1"/>
</dbReference>
<evidence type="ECO:0000313" key="6">
    <source>
        <dbReference type="EMBL" id="MFC4627578.1"/>
    </source>
</evidence>
<evidence type="ECO:0000256" key="3">
    <source>
        <dbReference type="ARBA" id="ARBA00023002"/>
    </source>
</evidence>
<gene>
    <name evidence="6" type="ORF">ACFO6V_04980</name>
</gene>
<dbReference type="RefSeq" id="WP_377132854.1">
    <property type="nucleotide sequence ID" value="NZ_JBHSFI010000002.1"/>
</dbReference>
<dbReference type="InterPro" id="IPR011251">
    <property type="entry name" value="Luciferase-like_dom"/>
</dbReference>
<reference evidence="7" key="1">
    <citation type="journal article" date="2019" name="Int. J. Syst. Evol. Microbiol.">
        <title>The Global Catalogue of Microorganisms (GCM) 10K type strain sequencing project: providing services to taxonomists for standard genome sequencing and annotation.</title>
        <authorList>
            <consortium name="The Broad Institute Genomics Platform"/>
            <consortium name="The Broad Institute Genome Sequencing Center for Infectious Disease"/>
            <person name="Wu L."/>
            <person name="Ma J."/>
        </authorList>
    </citation>
    <scope>NUCLEOTIDE SEQUENCE [LARGE SCALE GENOMIC DNA]</scope>
    <source>
        <strain evidence="7">CCUG 42722</strain>
    </source>
</reference>
<evidence type="ECO:0000256" key="4">
    <source>
        <dbReference type="ARBA" id="ARBA00023033"/>
    </source>
</evidence>
<comment type="caution">
    <text evidence="6">The sequence shown here is derived from an EMBL/GenBank/DDBJ whole genome shotgun (WGS) entry which is preliminary data.</text>
</comment>
<evidence type="ECO:0000259" key="5">
    <source>
        <dbReference type="Pfam" id="PF00296"/>
    </source>
</evidence>
<keyword evidence="4" id="KW-0503">Monooxygenase</keyword>
<organism evidence="6 7">
    <name type="scientific">Promicromonospora alba</name>
    <dbReference type="NCBI Taxonomy" id="1616110"/>
    <lineage>
        <taxon>Bacteria</taxon>
        <taxon>Bacillati</taxon>
        <taxon>Actinomycetota</taxon>
        <taxon>Actinomycetes</taxon>
        <taxon>Micrococcales</taxon>
        <taxon>Promicromonosporaceae</taxon>
        <taxon>Promicromonospora</taxon>
    </lineage>
</organism>
<dbReference type="InterPro" id="IPR050172">
    <property type="entry name" value="SsuD_RutA_monooxygenase"/>
</dbReference>
<keyword evidence="1" id="KW-0285">Flavoprotein</keyword>
<dbReference type="PANTHER" id="PTHR42847">
    <property type="entry name" value="ALKANESULFONATE MONOOXYGENASE"/>
    <property type="match status" value="1"/>
</dbReference>
<evidence type="ECO:0000256" key="2">
    <source>
        <dbReference type="ARBA" id="ARBA00022643"/>
    </source>
</evidence>
<sequence length="281" mass="30583">MTTHIRSAFWIPVFDELADPRVVARLAAEAEEIGWDGFFLWDHIAWAAPVQQVGDPWISLAAAATATESIRLGPMVTPVARRRPVKLARETASLDQLSGGRLTLGVGLGSDVYGAEFVSTGEEVDARVRAERLDETLDILTAAWSGLPVHHRGKHYVVDDITFLPTPVQEQRVPVWVAGYAGRVNPMRRAARFDGYFPIGVRHPDQIAELRETISGLRPDPSAPYDLVVPVAPGADPAGYAAAGATWCLTELDPDEMTLDHVWGVLRDGPPTTSHSEAVAR</sequence>
<dbReference type="SUPFAM" id="SSF51679">
    <property type="entry name" value="Bacterial luciferase-like"/>
    <property type="match status" value="1"/>
</dbReference>
<evidence type="ECO:0000313" key="7">
    <source>
        <dbReference type="Proteomes" id="UP001596011"/>
    </source>
</evidence>
<feature type="domain" description="Luciferase-like" evidence="5">
    <location>
        <begin position="19"/>
        <end position="215"/>
    </location>
</feature>
<accession>A0ABV9HBB2</accession>
<dbReference type="Pfam" id="PF00296">
    <property type="entry name" value="Bac_luciferase"/>
    <property type="match status" value="1"/>
</dbReference>
<protein>
    <submittedName>
        <fullName evidence="6">LLM class flavin-dependent oxidoreductase</fullName>
    </submittedName>
</protein>
<keyword evidence="7" id="KW-1185">Reference proteome</keyword>
<dbReference type="InterPro" id="IPR036661">
    <property type="entry name" value="Luciferase-like_sf"/>
</dbReference>
<dbReference type="PANTHER" id="PTHR42847:SF4">
    <property type="entry name" value="ALKANESULFONATE MONOOXYGENASE-RELATED"/>
    <property type="match status" value="1"/>
</dbReference>
<dbReference type="EMBL" id="JBHSFI010000002">
    <property type="protein sequence ID" value="MFC4627578.1"/>
    <property type="molecule type" value="Genomic_DNA"/>
</dbReference>
<dbReference type="Proteomes" id="UP001596011">
    <property type="component" value="Unassembled WGS sequence"/>
</dbReference>
<proteinExistence type="predicted"/>
<keyword evidence="2" id="KW-0288">FMN</keyword>